<dbReference type="SMART" id="SM00028">
    <property type="entry name" value="TPR"/>
    <property type="match status" value="1"/>
</dbReference>
<dbReference type="InterPro" id="IPR011990">
    <property type="entry name" value="TPR-like_helical_dom_sf"/>
</dbReference>
<dbReference type="GO" id="GO:0008236">
    <property type="term" value="F:serine-type peptidase activity"/>
    <property type="evidence" value="ECO:0007669"/>
    <property type="project" value="InterPro"/>
</dbReference>
<reference evidence="4" key="1">
    <citation type="submission" date="2013-11" db="EMBL/GenBank/DDBJ databases">
        <title>Draft genome sequence from a member of Zhouia, isolated tidal flat.</title>
        <authorList>
            <person name="Jin H."/>
            <person name="Jeon C.O."/>
        </authorList>
    </citation>
    <scope>NUCLEOTIDE SEQUENCE [LARGE SCALE GENOMIC DNA]</scope>
    <source>
        <strain evidence="4">AD3</strain>
    </source>
</reference>
<dbReference type="Gene3D" id="3.90.226.10">
    <property type="entry name" value="2-enoyl-CoA Hydratase, Chain A, domain 1"/>
    <property type="match status" value="1"/>
</dbReference>
<sequence>MLVACGFNTKKQIPAEESGSFSNHNKKLSIVQMFKENEHLPMKERIELFYKLKKESPNSYDFENEVALNFYGYQKLWNNEDEDAFLIFKMIVLEFPNSSNAYDSFGEICLKTGEKKQALINYKKSLELNPDNFNAEDQIAYILNPKIKPENSVDKFSKVYKAEEYRQDLDQLAKKITATHPNVFKFISEIDFWKLIEEKKKLITATTTFAEFIWHCDEIIACVNCSHTSVSGFYEELEMLPTALSFPLQTRWINDQLFVVDPMNNESNVKIKTEITSINGVPTIDVLKEIYKHLPSQGYIETTKRHLFNVWSTCLIPYAMNFPESYHITLNGSSESIKLNKAQEKRIQHKDPSIQHCEKDLCLDFYNNDKTAILTLGSFNYYKFRGSYAYFKDFIDSCFLEINSKKCKNLIIDVRGNGGGSQSASIHLLRYLLDEPFTYYSNVQFEGKKEKIEGEESVSPYKNRYQGKLFFLIDGVGNSTTGHFMSIAKELKLGTIIGEELGSNQFCSAGGKTFRLSHTKLIYTVADNTHESMATSLPDETGILPDIYITQSVDDFLNRIDTVKEYTLKLVDENEK</sequence>
<dbReference type="PANTHER" id="PTHR32060:SF30">
    <property type="entry name" value="CARBOXY-TERMINAL PROCESSING PROTEASE CTPA"/>
    <property type="match status" value="1"/>
</dbReference>
<dbReference type="GO" id="GO:0007165">
    <property type="term" value="P:signal transduction"/>
    <property type="evidence" value="ECO:0007669"/>
    <property type="project" value="TreeGrafter"/>
</dbReference>
<dbReference type="InterPro" id="IPR005151">
    <property type="entry name" value="Tail-specific_protease"/>
</dbReference>
<gene>
    <name evidence="3" type="ORF">P278_03070</name>
</gene>
<organism evidence="3 4">
    <name type="scientific">Zhouia amylolytica AD3</name>
    <dbReference type="NCBI Taxonomy" id="1286632"/>
    <lineage>
        <taxon>Bacteria</taxon>
        <taxon>Pseudomonadati</taxon>
        <taxon>Bacteroidota</taxon>
        <taxon>Flavobacteriia</taxon>
        <taxon>Flavobacteriales</taxon>
        <taxon>Flavobacteriaceae</taxon>
        <taxon>Zhouia</taxon>
    </lineage>
</organism>
<evidence type="ECO:0000256" key="1">
    <source>
        <dbReference type="PROSITE-ProRule" id="PRU00339"/>
    </source>
</evidence>
<feature type="domain" description="Tail specific protease" evidence="2">
    <location>
        <begin position="373"/>
        <end position="548"/>
    </location>
</feature>
<dbReference type="GO" id="GO:0006508">
    <property type="term" value="P:proteolysis"/>
    <property type="evidence" value="ECO:0007669"/>
    <property type="project" value="InterPro"/>
</dbReference>
<dbReference type="eggNOG" id="COG0793">
    <property type="taxonomic scope" value="Bacteria"/>
</dbReference>
<keyword evidence="1" id="KW-0802">TPR repeat</keyword>
<evidence type="ECO:0000313" key="4">
    <source>
        <dbReference type="Proteomes" id="UP000018850"/>
    </source>
</evidence>
<dbReference type="Pfam" id="PF03572">
    <property type="entry name" value="Peptidase_S41"/>
    <property type="match status" value="1"/>
</dbReference>
<dbReference type="InterPro" id="IPR029045">
    <property type="entry name" value="ClpP/crotonase-like_dom_sf"/>
</dbReference>
<keyword evidence="4" id="KW-1185">Reference proteome</keyword>
<dbReference type="SUPFAM" id="SSF48452">
    <property type="entry name" value="TPR-like"/>
    <property type="match status" value="1"/>
</dbReference>
<evidence type="ECO:0000259" key="2">
    <source>
        <dbReference type="Pfam" id="PF03572"/>
    </source>
</evidence>
<dbReference type="AlphaFoldDB" id="W2UTN1"/>
<dbReference type="PROSITE" id="PS50005">
    <property type="entry name" value="TPR"/>
    <property type="match status" value="1"/>
</dbReference>
<dbReference type="PANTHER" id="PTHR32060">
    <property type="entry name" value="TAIL-SPECIFIC PROTEASE"/>
    <property type="match status" value="1"/>
</dbReference>
<dbReference type="GO" id="GO:0004175">
    <property type="term" value="F:endopeptidase activity"/>
    <property type="evidence" value="ECO:0007669"/>
    <property type="project" value="TreeGrafter"/>
</dbReference>
<reference evidence="3 4" key="2">
    <citation type="journal article" date="2016" name="Genome Announc.">
        <title>Draft Genome Sequence of Zhouia amylolytica AD3, Isolated from Tidal Flat Sediment.</title>
        <authorList>
            <person name="Jia B."/>
            <person name="Jin H.M."/>
            <person name="Lee H.J."/>
            <person name="Jeon C.O."/>
        </authorList>
    </citation>
    <scope>NUCLEOTIDE SEQUENCE [LARGE SCALE GENOMIC DNA]</scope>
    <source>
        <strain evidence="3 4">AD3</strain>
    </source>
</reference>
<dbReference type="InterPro" id="IPR019734">
    <property type="entry name" value="TPR_rpt"/>
</dbReference>
<protein>
    <submittedName>
        <fullName evidence="3">Peptidase S41</fullName>
    </submittedName>
</protein>
<proteinExistence type="predicted"/>
<accession>W2UTN1</accession>
<dbReference type="EMBL" id="AYXY01000001">
    <property type="protein sequence ID" value="ETN96881.1"/>
    <property type="molecule type" value="Genomic_DNA"/>
</dbReference>
<dbReference type="Gene3D" id="1.25.40.10">
    <property type="entry name" value="Tetratricopeptide repeat domain"/>
    <property type="match status" value="1"/>
</dbReference>
<feature type="repeat" description="TPR" evidence="1">
    <location>
        <begin position="99"/>
        <end position="132"/>
    </location>
</feature>
<dbReference type="PATRIC" id="fig|1286632.3.peg.306"/>
<name>W2UTN1_9FLAO</name>
<dbReference type="SUPFAM" id="SSF52096">
    <property type="entry name" value="ClpP/crotonase"/>
    <property type="match status" value="1"/>
</dbReference>
<dbReference type="GO" id="GO:0030288">
    <property type="term" value="C:outer membrane-bounded periplasmic space"/>
    <property type="evidence" value="ECO:0007669"/>
    <property type="project" value="TreeGrafter"/>
</dbReference>
<evidence type="ECO:0000313" key="3">
    <source>
        <dbReference type="EMBL" id="ETN96881.1"/>
    </source>
</evidence>
<comment type="caution">
    <text evidence="3">The sequence shown here is derived from an EMBL/GenBank/DDBJ whole genome shotgun (WGS) entry which is preliminary data.</text>
</comment>
<dbReference type="Proteomes" id="UP000018850">
    <property type="component" value="Unassembled WGS sequence"/>
</dbReference>